<dbReference type="AlphaFoldDB" id="A0AAT9G6Q3"/>
<accession>A0AAT9G6Q3</accession>
<gene>
    <name evidence="1" type="ORF">DMENIID0002_01670</name>
</gene>
<protein>
    <submittedName>
        <fullName evidence="1">Uncharacterized protein</fullName>
    </submittedName>
</protein>
<dbReference type="EMBL" id="AP029170">
    <property type="protein sequence ID" value="BFD45521.1"/>
    <property type="molecule type" value="Genomic_DNA"/>
</dbReference>
<reference evidence="1" key="1">
    <citation type="submission" date="2024-01" db="EMBL/GenBank/DDBJ databases">
        <title>Sequencing the genomes of a sandfly, Sergentomyia squamirostris, and its two endosymbionts.</title>
        <authorList>
            <person name="Itokawa K."/>
            <person name="Sanjoba C."/>
        </authorList>
    </citation>
    <scope>NUCLEOTIDE SEQUENCE</scope>
    <source>
        <strain evidence="1">RiSSQ</strain>
    </source>
</reference>
<name>A0AAT9G6Q3_9RICK</name>
<sequence>MKLCSIKVYNKLPLCQIDVGATTPNTYNHTTYGKLCRKRIIIITFTRLDVLLGELGSVKEQDLKSKTLELTKNLPIYNKAGTNTINYLSKKAKVSSRTDCSIL</sequence>
<organism evidence="1">
    <name type="scientific">Candidatus Tisiphia endosymbiont of Sergentomyia squamirostris</name>
    <dbReference type="NCBI Taxonomy" id="3113639"/>
    <lineage>
        <taxon>Bacteria</taxon>
        <taxon>Pseudomonadati</taxon>
        <taxon>Pseudomonadota</taxon>
        <taxon>Alphaproteobacteria</taxon>
        <taxon>Rickettsiales</taxon>
        <taxon>Rickettsiaceae</taxon>
        <taxon>Rickettsieae</taxon>
        <taxon>Candidatus Tisiphia</taxon>
    </lineage>
</organism>
<proteinExistence type="predicted"/>
<evidence type="ECO:0000313" key="1">
    <source>
        <dbReference type="EMBL" id="BFD45521.1"/>
    </source>
</evidence>